<dbReference type="InterPro" id="IPR003959">
    <property type="entry name" value="ATPase_AAA_core"/>
</dbReference>
<evidence type="ECO:0008006" key="5">
    <source>
        <dbReference type="Google" id="ProtNLM"/>
    </source>
</evidence>
<keyword evidence="4" id="KW-1185">Reference proteome</keyword>
<feature type="domain" description="OLD protein-like TOPRIM" evidence="2">
    <location>
        <begin position="289"/>
        <end position="358"/>
    </location>
</feature>
<accession>A0ABQ6C7Y3</accession>
<dbReference type="Gene3D" id="3.40.50.300">
    <property type="entry name" value="P-loop containing nucleotide triphosphate hydrolases"/>
    <property type="match status" value="1"/>
</dbReference>
<dbReference type="Pfam" id="PF20469">
    <property type="entry name" value="OLD-like_TOPRIM"/>
    <property type="match status" value="1"/>
</dbReference>
<dbReference type="EMBL" id="BSPB01000057">
    <property type="protein sequence ID" value="GLS16442.1"/>
    <property type="molecule type" value="Genomic_DNA"/>
</dbReference>
<comment type="caution">
    <text evidence="3">The sequence shown here is derived from an EMBL/GenBank/DDBJ whole genome shotgun (WGS) entry which is preliminary data.</text>
</comment>
<organism evidence="3 4">
    <name type="scientific">Hydrogenophaga electricum</name>
    <dbReference type="NCBI Taxonomy" id="1230953"/>
    <lineage>
        <taxon>Bacteria</taxon>
        <taxon>Pseudomonadati</taxon>
        <taxon>Pseudomonadota</taxon>
        <taxon>Betaproteobacteria</taxon>
        <taxon>Burkholderiales</taxon>
        <taxon>Comamonadaceae</taxon>
        <taxon>Hydrogenophaga</taxon>
    </lineage>
</organism>
<dbReference type="PANTHER" id="PTHR43581">
    <property type="entry name" value="ATP/GTP PHOSPHATASE"/>
    <property type="match status" value="1"/>
</dbReference>
<dbReference type="InterPro" id="IPR027417">
    <property type="entry name" value="P-loop_NTPase"/>
</dbReference>
<protein>
    <recommendedName>
        <fullName evidence="5">ATPase AAA-type core domain-containing protein</fullName>
    </recommendedName>
</protein>
<evidence type="ECO:0000259" key="1">
    <source>
        <dbReference type="Pfam" id="PF13304"/>
    </source>
</evidence>
<dbReference type="PANTHER" id="PTHR43581:SF4">
    <property type="entry name" value="ATP_GTP PHOSPHATASE"/>
    <property type="match status" value="1"/>
</dbReference>
<reference evidence="4" key="1">
    <citation type="journal article" date="2019" name="Int. J. Syst. Evol. Microbiol.">
        <title>The Global Catalogue of Microorganisms (GCM) 10K type strain sequencing project: providing services to taxonomists for standard genome sequencing and annotation.</title>
        <authorList>
            <consortium name="The Broad Institute Genomics Platform"/>
            <consortium name="The Broad Institute Genome Sequencing Center for Infectious Disease"/>
            <person name="Wu L."/>
            <person name="Ma J."/>
        </authorList>
    </citation>
    <scope>NUCLEOTIDE SEQUENCE [LARGE SCALE GENOMIC DNA]</scope>
    <source>
        <strain evidence="4">NBRC 109341</strain>
    </source>
</reference>
<gene>
    <name evidence="3" type="ORF">GCM10007935_38820</name>
</gene>
<dbReference type="InterPro" id="IPR034139">
    <property type="entry name" value="TOPRIM_OLD"/>
</dbReference>
<sequence length="495" mass="54576">MSIGDLVEDFVSLQKYGQYLRGWDAKTGMLVDEADDALESVLTIRFTVGKDLEPKWLVVCDRNPDGVPFKQADRNKVSVGLIGAYSERQLSWATGTALAKLTEAQSLNELLANASRTARTSLDADRPNTLKNFDAAAVKSQEVAKILGVPVVEAYKAHLDLSSVNLKVGGLALHDGDIPLRQLGLGSRRMLLCGIQKMGLEEGHVTLFDEVEFGLEPHRISRLLKHVREDKRGQYFLTTHSPVVLRELTVNELYIVHSKAGTVRVIPAFCEGLVAHEAQGKIRSSAEAFLSKKVVVCEGATEVGFLRGFDDYQFGKGKDPFSYQGVSLLNAGGASKIKALAEAFKLLGYEVCVLADGDAEKQFSPAHEAELRDKGIPVHVWTDKLSLEERAFQDLPWASVIASVKLAQTVPSLTVYANVRSKYLKELSEDVDTWAESADLRLAIGKAAKSCDWFKDITRGDLWAQAISPSFGDPDFSKKDILVKLFKLWEWAEHV</sequence>
<evidence type="ECO:0000259" key="2">
    <source>
        <dbReference type="Pfam" id="PF20469"/>
    </source>
</evidence>
<name>A0ABQ6C7Y3_9BURK</name>
<evidence type="ECO:0000313" key="4">
    <source>
        <dbReference type="Proteomes" id="UP001156903"/>
    </source>
</evidence>
<dbReference type="Pfam" id="PF13304">
    <property type="entry name" value="AAA_21"/>
    <property type="match status" value="1"/>
</dbReference>
<proteinExistence type="predicted"/>
<evidence type="ECO:0000313" key="3">
    <source>
        <dbReference type="EMBL" id="GLS16442.1"/>
    </source>
</evidence>
<dbReference type="InterPro" id="IPR051396">
    <property type="entry name" value="Bact_Antivir_Def_Nuclease"/>
</dbReference>
<feature type="domain" description="ATPase AAA-type core" evidence="1">
    <location>
        <begin position="145"/>
        <end position="245"/>
    </location>
</feature>
<dbReference type="Proteomes" id="UP001156903">
    <property type="component" value="Unassembled WGS sequence"/>
</dbReference>